<keyword evidence="2" id="KW-1185">Reference proteome</keyword>
<reference evidence="1 2" key="1">
    <citation type="submission" date="2019-09" db="EMBL/GenBank/DDBJ databases">
        <authorList>
            <person name="Ou C."/>
        </authorList>
    </citation>
    <scope>NUCLEOTIDE SEQUENCE [LARGE SCALE GENOMIC DNA]</scope>
    <source>
        <strain evidence="1">S2</strain>
        <tissue evidence="1">Leaf</tissue>
    </source>
</reference>
<dbReference type="AlphaFoldDB" id="A0A5N5I8G3"/>
<dbReference type="EMBL" id="SMOL01000004">
    <property type="protein sequence ID" value="KAB2636425.1"/>
    <property type="molecule type" value="Genomic_DNA"/>
</dbReference>
<dbReference type="Proteomes" id="UP000327157">
    <property type="component" value="Chromosome 5"/>
</dbReference>
<evidence type="ECO:0000313" key="2">
    <source>
        <dbReference type="Proteomes" id="UP000327157"/>
    </source>
</evidence>
<evidence type="ECO:0000313" key="1">
    <source>
        <dbReference type="EMBL" id="KAB2636425.1"/>
    </source>
</evidence>
<dbReference type="PANTHER" id="PTHR35114:SF1">
    <property type="entry name" value="CYTOCHROME OXIDASE COMPLEX ASSEMBLY PROTEIN"/>
    <property type="match status" value="1"/>
</dbReference>
<proteinExistence type="predicted"/>
<reference evidence="1 2" key="3">
    <citation type="submission" date="2019-11" db="EMBL/GenBank/DDBJ databases">
        <title>A de novo genome assembly of a pear dwarfing rootstock.</title>
        <authorList>
            <person name="Wang F."/>
            <person name="Wang J."/>
            <person name="Li S."/>
            <person name="Zhang Y."/>
            <person name="Fang M."/>
            <person name="Ma L."/>
            <person name="Zhao Y."/>
            <person name="Jiang S."/>
        </authorList>
    </citation>
    <scope>NUCLEOTIDE SEQUENCE [LARGE SCALE GENOMIC DNA]</scope>
    <source>
        <strain evidence="1">S2</strain>
        <tissue evidence="1">Leaf</tissue>
    </source>
</reference>
<accession>A0A5N5I8G3</accession>
<organism evidence="1 2">
    <name type="scientific">Pyrus ussuriensis x Pyrus communis</name>
    <dbReference type="NCBI Taxonomy" id="2448454"/>
    <lineage>
        <taxon>Eukaryota</taxon>
        <taxon>Viridiplantae</taxon>
        <taxon>Streptophyta</taxon>
        <taxon>Embryophyta</taxon>
        <taxon>Tracheophyta</taxon>
        <taxon>Spermatophyta</taxon>
        <taxon>Magnoliopsida</taxon>
        <taxon>eudicotyledons</taxon>
        <taxon>Gunneridae</taxon>
        <taxon>Pentapetalae</taxon>
        <taxon>rosids</taxon>
        <taxon>fabids</taxon>
        <taxon>Rosales</taxon>
        <taxon>Rosaceae</taxon>
        <taxon>Amygdaloideae</taxon>
        <taxon>Maleae</taxon>
        <taxon>Pyrus</taxon>
    </lineage>
</organism>
<protein>
    <submittedName>
        <fullName evidence="1">Uncharacterized protein</fullName>
    </submittedName>
</protein>
<gene>
    <name evidence="1" type="ORF">D8674_026959</name>
</gene>
<comment type="caution">
    <text evidence="1">The sequence shown here is derived from an EMBL/GenBank/DDBJ whole genome shotgun (WGS) entry which is preliminary data.</text>
</comment>
<sequence>MLSRRLVSFLNRSSSAPHFSSLAAKTVDEGKSSSFRRKAVSFILITTTGGVALSALNDLVIYQSCSSKAMEKASKNPAIIEAIGEPIAKGPWYNASLAVAHKRHSVACTFPVSGPRGVGVLEVKAVRKGDNTWLSYLIPRDWDILIMDALVHIPENEEKQRTVRIGISDSAPGPACSACTGCPTQVSASPKN</sequence>
<dbReference type="Pfam" id="PF08695">
    <property type="entry name" value="Coa1"/>
    <property type="match status" value="1"/>
</dbReference>
<dbReference type="InterPro" id="IPR014807">
    <property type="entry name" value="Coa1"/>
</dbReference>
<name>A0A5N5I8G3_9ROSA</name>
<dbReference type="PANTHER" id="PTHR35114">
    <property type="entry name" value="CYTOCHROME OXIDASE COMPLEX ASSEMBLY PROTEIN"/>
    <property type="match status" value="1"/>
</dbReference>
<reference evidence="2" key="2">
    <citation type="submission" date="2019-10" db="EMBL/GenBank/DDBJ databases">
        <title>A de novo genome assembly of a pear dwarfing rootstock.</title>
        <authorList>
            <person name="Wang F."/>
            <person name="Wang J."/>
            <person name="Li S."/>
            <person name="Zhang Y."/>
            <person name="Fang M."/>
            <person name="Ma L."/>
            <person name="Zhao Y."/>
            <person name="Jiang S."/>
        </authorList>
    </citation>
    <scope>NUCLEOTIDE SEQUENCE [LARGE SCALE GENOMIC DNA]</scope>
</reference>
<dbReference type="OrthoDB" id="535599at2759"/>